<reference evidence="1 2" key="1">
    <citation type="submission" date="2019-02" db="EMBL/GenBank/DDBJ databases">
        <title>Kribbella capetownensis sp. nov. and Kribbella speibonae sp. nov., isolated from soil.</title>
        <authorList>
            <person name="Curtis S.M."/>
            <person name="Norton I."/>
            <person name="Everest G.J."/>
            <person name="Meyers P.R."/>
        </authorList>
    </citation>
    <scope>NUCLEOTIDE SEQUENCE [LARGE SCALE GENOMIC DNA]</scope>
    <source>
        <strain evidence="1 2">NRRL B-24813</strain>
    </source>
</reference>
<accession>A0A4R0K7A8</accession>
<comment type="caution">
    <text evidence="1">The sequence shown here is derived from an EMBL/GenBank/DDBJ whole genome shotgun (WGS) entry which is preliminary data.</text>
</comment>
<protein>
    <recommendedName>
        <fullName evidence="3">Type II toxin-antitoxin system Phd/YefM family antitoxin</fullName>
    </recommendedName>
</protein>
<proteinExistence type="predicted"/>
<sequence length="88" mass="9662">MPFNEAPHILPDGAHVWVQPTAEASKYLPDLLSLFRAGSTEPFVFGDEGEPEAAIIPVDIWRALVAVATDEDGYDLSHLLVQARPELH</sequence>
<organism evidence="1 2">
    <name type="scientific">Kribbella pittospori</name>
    <dbReference type="NCBI Taxonomy" id="722689"/>
    <lineage>
        <taxon>Bacteria</taxon>
        <taxon>Bacillati</taxon>
        <taxon>Actinomycetota</taxon>
        <taxon>Actinomycetes</taxon>
        <taxon>Propionibacteriales</taxon>
        <taxon>Kribbellaceae</taxon>
        <taxon>Kribbella</taxon>
    </lineage>
</organism>
<evidence type="ECO:0000313" key="2">
    <source>
        <dbReference type="Proteomes" id="UP000291144"/>
    </source>
</evidence>
<evidence type="ECO:0008006" key="3">
    <source>
        <dbReference type="Google" id="ProtNLM"/>
    </source>
</evidence>
<name>A0A4R0K7A8_9ACTN</name>
<dbReference type="AlphaFoldDB" id="A0A4R0K7A8"/>
<dbReference type="RefSeq" id="WP_131364301.1">
    <property type="nucleotide sequence ID" value="NZ_SJKB01000016.1"/>
</dbReference>
<gene>
    <name evidence="1" type="ORF">E0H73_36615</name>
</gene>
<dbReference type="OrthoDB" id="4288807at2"/>
<dbReference type="Proteomes" id="UP000291144">
    <property type="component" value="Unassembled WGS sequence"/>
</dbReference>
<keyword evidence="2" id="KW-1185">Reference proteome</keyword>
<dbReference type="EMBL" id="SJKB01000016">
    <property type="protein sequence ID" value="TCC55117.1"/>
    <property type="molecule type" value="Genomic_DNA"/>
</dbReference>
<evidence type="ECO:0000313" key="1">
    <source>
        <dbReference type="EMBL" id="TCC55117.1"/>
    </source>
</evidence>